<dbReference type="EMBL" id="UINC01173314">
    <property type="protein sequence ID" value="SVD78845.1"/>
    <property type="molecule type" value="Genomic_DNA"/>
</dbReference>
<evidence type="ECO:0000313" key="1">
    <source>
        <dbReference type="EMBL" id="SVD78845.1"/>
    </source>
</evidence>
<name>A0A382Y7J9_9ZZZZ</name>
<organism evidence="1">
    <name type="scientific">marine metagenome</name>
    <dbReference type="NCBI Taxonomy" id="408172"/>
    <lineage>
        <taxon>unclassified sequences</taxon>
        <taxon>metagenomes</taxon>
        <taxon>ecological metagenomes</taxon>
    </lineage>
</organism>
<gene>
    <name evidence="1" type="ORF">METZ01_LOCUS431699</name>
</gene>
<protein>
    <submittedName>
        <fullName evidence="1">Uncharacterized protein</fullName>
    </submittedName>
</protein>
<dbReference type="AlphaFoldDB" id="A0A382Y7J9"/>
<proteinExistence type="predicted"/>
<accession>A0A382Y7J9</accession>
<reference evidence="1" key="1">
    <citation type="submission" date="2018-05" db="EMBL/GenBank/DDBJ databases">
        <authorList>
            <person name="Lanie J.A."/>
            <person name="Ng W.-L."/>
            <person name="Kazmierczak K.M."/>
            <person name="Andrzejewski T.M."/>
            <person name="Davidsen T.M."/>
            <person name="Wayne K.J."/>
            <person name="Tettelin H."/>
            <person name="Glass J.I."/>
            <person name="Rusch D."/>
            <person name="Podicherti R."/>
            <person name="Tsui H.-C.T."/>
            <person name="Winkler M.E."/>
        </authorList>
    </citation>
    <scope>NUCLEOTIDE SEQUENCE</scope>
</reference>
<sequence length="59" mass="6942">MGSILNIGDQNLNVAQKKRRIMDDIDSLKNILSFHRKSLDTLRSLSRYKFYLDQPRFGN</sequence>